<evidence type="ECO:0000256" key="3">
    <source>
        <dbReference type="ARBA" id="ARBA00022553"/>
    </source>
</evidence>
<keyword evidence="5" id="KW-0547">Nucleotide-binding</keyword>
<evidence type="ECO:0000256" key="5">
    <source>
        <dbReference type="ARBA" id="ARBA00022741"/>
    </source>
</evidence>
<dbReference type="Gene3D" id="3.30.565.10">
    <property type="entry name" value="Histidine kinase-like ATPase, C-terminal domain"/>
    <property type="match status" value="1"/>
</dbReference>
<feature type="transmembrane region" description="Helical" evidence="9">
    <location>
        <begin position="377"/>
        <end position="397"/>
    </location>
</feature>
<keyword evidence="9" id="KW-1133">Transmembrane helix</keyword>
<keyword evidence="3" id="KW-0597">Phosphoprotein</keyword>
<evidence type="ECO:0000256" key="6">
    <source>
        <dbReference type="ARBA" id="ARBA00022777"/>
    </source>
</evidence>
<dbReference type="Pfam" id="PF07696">
    <property type="entry name" value="7TMR-DISMED2"/>
    <property type="match status" value="1"/>
</dbReference>
<gene>
    <name evidence="13" type="ORF">GCM10011514_17120</name>
</gene>
<feature type="domain" description="7TM-DISM receptor extracellular" evidence="10">
    <location>
        <begin position="183"/>
        <end position="392"/>
    </location>
</feature>
<name>A0A917DP95_9BACT</name>
<keyword evidence="7" id="KW-0067">ATP-binding</keyword>
<dbReference type="InterPro" id="IPR011622">
    <property type="entry name" value="7TMR_DISM_rcpt_extracell_dom2"/>
</dbReference>
<evidence type="ECO:0000313" key="13">
    <source>
        <dbReference type="EMBL" id="GGD53572.1"/>
    </source>
</evidence>
<dbReference type="Pfam" id="PF07695">
    <property type="entry name" value="7TMR-DISM_7TM"/>
    <property type="match status" value="1"/>
</dbReference>
<organism evidence="13 14">
    <name type="scientific">Emticicia aquatilis</name>
    <dbReference type="NCBI Taxonomy" id="1537369"/>
    <lineage>
        <taxon>Bacteria</taxon>
        <taxon>Pseudomonadati</taxon>
        <taxon>Bacteroidota</taxon>
        <taxon>Cytophagia</taxon>
        <taxon>Cytophagales</taxon>
        <taxon>Leadbetterellaceae</taxon>
        <taxon>Emticicia</taxon>
    </lineage>
</organism>
<dbReference type="PANTHER" id="PTHR24421:SF10">
    <property type="entry name" value="NITRATE_NITRITE SENSOR PROTEIN NARQ"/>
    <property type="match status" value="1"/>
</dbReference>
<dbReference type="GO" id="GO:0000155">
    <property type="term" value="F:phosphorelay sensor kinase activity"/>
    <property type="evidence" value="ECO:0007669"/>
    <property type="project" value="InterPro"/>
</dbReference>
<feature type="domain" description="7TM-DISM receptor extracellular" evidence="11">
    <location>
        <begin position="39"/>
        <end position="171"/>
    </location>
</feature>
<keyword evidence="9" id="KW-0812">Transmembrane</keyword>
<keyword evidence="8" id="KW-0902">Two-component regulatory system</keyword>
<feature type="transmembrane region" description="Helical" evidence="9">
    <location>
        <begin position="308"/>
        <end position="330"/>
    </location>
</feature>
<dbReference type="EC" id="2.7.13.3" evidence="2"/>
<feature type="transmembrane region" description="Helical" evidence="9">
    <location>
        <begin position="342"/>
        <end position="365"/>
    </location>
</feature>
<evidence type="ECO:0000259" key="12">
    <source>
        <dbReference type="Pfam" id="PF07730"/>
    </source>
</evidence>
<keyword evidence="6" id="KW-0418">Kinase</keyword>
<evidence type="ECO:0000256" key="9">
    <source>
        <dbReference type="SAM" id="Phobius"/>
    </source>
</evidence>
<feature type="transmembrane region" description="Helical" evidence="9">
    <location>
        <begin position="212"/>
        <end position="234"/>
    </location>
</feature>
<proteinExistence type="predicted"/>
<comment type="catalytic activity">
    <reaction evidence="1">
        <text>ATP + protein L-histidine = ADP + protein N-phospho-L-histidine.</text>
        <dbReference type="EC" id="2.7.13.3"/>
    </reaction>
</comment>
<evidence type="ECO:0000256" key="7">
    <source>
        <dbReference type="ARBA" id="ARBA00022840"/>
    </source>
</evidence>
<evidence type="ECO:0000256" key="2">
    <source>
        <dbReference type="ARBA" id="ARBA00012438"/>
    </source>
</evidence>
<dbReference type="Gene3D" id="2.60.40.2380">
    <property type="match status" value="1"/>
</dbReference>
<feature type="transmembrane region" description="Helical" evidence="9">
    <location>
        <begin position="285"/>
        <end position="302"/>
    </location>
</feature>
<protein>
    <recommendedName>
        <fullName evidence="2">histidine kinase</fullName>
        <ecNumber evidence="2">2.7.13.3</ecNumber>
    </recommendedName>
</protein>
<accession>A0A917DP95</accession>
<keyword evidence="14" id="KW-1185">Reference proteome</keyword>
<dbReference type="Proteomes" id="UP000609064">
    <property type="component" value="Unassembled WGS sequence"/>
</dbReference>
<reference evidence="13" key="2">
    <citation type="submission" date="2020-09" db="EMBL/GenBank/DDBJ databases">
        <authorList>
            <person name="Sun Q."/>
            <person name="Zhou Y."/>
        </authorList>
    </citation>
    <scope>NUCLEOTIDE SEQUENCE</scope>
    <source>
        <strain evidence="13">CGMCC 1.15958</strain>
    </source>
</reference>
<dbReference type="EMBL" id="BMKK01000003">
    <property type="protein sequence ID" value="GGD53572.1"/>
    <property type="molecule type" value="Genomic_DNA"/>
</dbReference>
<feature type="transmembrane region" description="Helical" evidence="9">
    <location>
        <begin position="246"/>
        <end position="264"/>
    </location>
</feature>
<evidence type="ECO:0000259" key="11">
    <source>
        <dbReference type="Pfam" id="PF07696"/>
    </source>
</evidence>
<evidence type="ECO:0000256" key="8">
    <source>
        <dbReference type="ARBA" id="ARBA00023012"/>
    </source>
</evidence>
<keyword evidence="4" id="KW-0808">Transferase</keyword>
<comment type="caution">
    <text evidence="13">The sequence shown here is derived from an EMBL/GenBank/DDBJ whole genome shotgun (WGS) entry which is preliminary data.</text>
</comment>
<dbReference type="RefSeq" id="WP_188765649.1">
    <property type="nucleotide sequence ID" value="NZ_BMKK01000003.1"/>
</dbReference>
<dbReference type="InterPro" id="IPR036890">
    <property type="entry name" value="HATPase_C_sf"/>
</dbReference>
<dbReference type="GO" id="GO:0046983">
    <property type="term" value="F:protein dimerization activity"/>
    <property type="evidence" value="ECO:0007669"/>
    <property type="project" value="InterPro"/>
</dbReference>
<sequence length="614" mass="70753">MFKKLLNIFFAVLISSSVQSQEIIRSLELKPEGTFSLKGYLYHFEDKTNQLTERNIQQKNFELLKNEKVNVGNSPSNHWVKFKLQNTDDQTINYFIEVVNPRINHLDIYEFRTDSLTKKIHTGDALKFESRGFPNRNFVCQLSLKPNETAIYYIMAEKRYEALTYKIQLWQADKFEENDRKSYLNWGILFGLTLIVLLLNAVVWFATKDIVYGWFMMIILTGAFHIGAATGLSFQYLWPNFPDINGYYPQTFSSWLVVLFQLYFMQQFIGQTAQNSRIFHFVKKIQSFIIGSLVISIIVLILDIIPQHFFGIMLLLSLFFDFIVIPLGIISVVERIKKREKIILFLAAVTLFKSLILLIYLLNVALKLFEFDSLSVVLYNFLFDLIILSLGVLYFGFSKFRTQNEELLTTLHQHEQAQSQKIIDALEIERNRIAEDLYDDVGAILSTAIGYISSITRKAEVKEKYPIISEARKLLERAVENLRNVSHNLMPKNFAQLGLSKSLAETIDKVSETSDIHFEYVVVGKEKRLSSAVEIQIFRIASELINDILKNSFATNATLQLIYDEEKLTLISEDDGSGKPMYNNLESKVNFINGTLNLDVNDSGVTVIVEIPFS</sequence>
<feature type="domain" description="Signal transduction histidine kinase subgroup 3 dimerisation and phosphoacceptor" evidence="12">
    <location>
        <begin position="429"/>
        <end position="492"/>
    </location>
</feature>
<evidence type="ECO:0000256" key="1">
    <source>
        <dbReference type="ARBA" id="ARBA00000085"/>
    </source>
</evidence>
<dbReference type="Pfam" id="PF07730">
    <property type="entry name" value="HisKA_3"/>
    <property type="match status" value="1"/>
</dbReference>
<evidence type="ECO:0000256" key="4">
    <source>
        <dbReference type="ARBA" id="ARBA00022679"/>
    </source>
</evidence>
<dbReference type="InterPro" id="IPR011712">
    <property type="entry name" value="Sig_transdc_His_kin_sub3_dim/P"/>
</dbReference>
<dbReference type="InterPro" id="IPR011623">
    <property type="entry name" value="7TMR_DISM_rcpt_extracell_dom1"/>
</dbReference>
<evidence type="ECO:0000259" key="10">
    <source>
        <dbReference type="Pfam" id="PF07695"/>
    </source>
</evidence>
<dbReference type="InterPro" id="IPR050482">
    <property type="entry name" value="Sensor_HK_TwoCompSys"/>
</dbReference>
<evidence type="ECO:0000313" key="14">
    <source>
        <dbReference type="Proteomes" id="UP000609064"/>
    </source>
</evidence>
<dbReference type="GO" id="GO:0005524">
    <property type="term" value="F:ATP binding"/>
    <property type="evidence" value="ECO:0007669"/>
    <property type="project" value="UniProtKB-KW"/>
</dbReference>
<reference evidence="13" key="1">
    <citation type="journal article" date="2014" name="Int. J. Syst. Evol. Microbiol.">
        <title>Complete genome sequence of Corynebacterium casei LMG S-19264T (=DSM 44701T), isolated from a smear-ripened cheese.</title>
        <authorList>
            <consortium name="US DOE Joint Genome Institute (JGI-PGF)"/>
            <person name="Walter F."/>
            <person name="Albersmeier A."/>
            <person name="Kalinowski J."/>
            <person name="Ruckert C."/>
        </authorList>
    </citation>
    <scope>NUCLEOTIDE SEQUENCE</scope>
    <source>
        <strain evidence="13">CGMCC 1.15958</strain>
    </source>
</reference>
<dbReference type="GO" id="GO:0016020">
    <property type="term" value="C:membrane"/>
    <property type="evidence" value="ECO:0007669"/>
    <property type="project" value="InterPro"/>
</dbReference>
<dbReference type="PANTHER" id="PTHR24421">
    <property type="entry name" value="NITRATE/NITRITE SENSOR PROTEIN NARX-RELATED"/>
    <property type="match status" value="1"/>
</dbReference>
<dbReference type="AlphaFoldDB" id="A0A917DP95"/>
<keyword evidence="9" id="KW-0472">Membrane</keyword>
<feature type="transmembrane region" description="Helical" evidence="9">
    <location>
        <begin position="183"/>
        <end position="205"/>
    </location>
</feature>